<dbReference type="AlphaFoldDB" id="A0A1G7XBT5"/>
<proteinExistence type="predicted"/>
<dbReference type="EMBL" id="FNBN01000006">
    <property type="protein sequence ID" value="SDG81725.1"/>
    <property type="molecule type" value="Genomic_DNA"/>
</dbReference>
<dbReference type="OrthoDB" id="640284at2"/>
<dbReference type="InterPro" id="IPR029063">
    <property type="entry name" value="SAM-dependent_MTases_sf"/>
</dbReference>
<dbReference type="GO" id="GO:0032259">
    <property type="term" value="P:methylation"/>
    <property type="evidence" value="ECO:0007669"/>
    <property type="project" value="UniProtKB-KW"/>
</dbReference>
<organism evidence="1 2">
    <name type="scientific">Chitinophaga filiformis</name>
    <name type="common">Myxococcus filiformis</name>
    <name type="synonym">Flexibacter filiformis</name>
    <dbReference type="NCBI Taxonomy" id="104663"/>
    <lineage>
        <taxon>Bacteria</taxon>
        <taxon>Pseudomonadati</taxon>
        <taxon>Bacteroidota</taxon>
        <taxon>Chitinophagia</taxon>
        <taxon>Chitinophagales</taxon>
        <taxon>Chitinophagaceae</taxon>
        <taxon>Chitinophaga</taxon>
    </lineage>
</organism>
<accession>A0A1G7XBT5</accession>
<sequence>MFPPKPSITCKICNTAAMHYPLNIKGSDIFYCKSCAVFLRAASYSDIELHLDGRGYTNLKNEELLRQKRNHFFDYILTTTSKYTTIVTAWLDFGCAYGHLLQKLHSRGVQAYGVEINKKLYDYCNSQGLQVFTAMETLPCNLYFDVISAIDSFYYDPEPIKTVTSFHRHLTDNGILILRITNLNWLMKCQKLFGIKLPYSGMGDAFIGYSKKAIERVLETGGFKIVKYQYAEKGKKQSLFHNLFYKVTYILSMLSFYKWPVTPGIIIIARKVTK</sequence>
<gene>
    <name evidence="1" type="ORF">SAMN04488121_106389</name>
</gene>
<dbReference type="SUPFAM" id="SSF53335">
    <property type="entry name" value="S-adenosyl-L-methionine-dependent methyltransferases"/>
    <property type="match status" value="1"/>
</dbReference>
<dbReference type="CDD" id="cd02440">
    <property type="entry name" value="AdoMet_MTases"/>
    <property type="match status" value="1"/>
</dbReference>
<keyword evidence="1" id="KW-0489">Methyltransferase</keyword>
<protein>
    <submittedName>
        <fullName evidence="1">Methyltransferase domain-containing protein</fullName>
    </submittedName>
</protein>
<keyword evidence="1" id="KW-0808">Transferase</keyword>
<evidence type="ECO:0000313" key="2">
    <source>
        <dbReference type="Proteomes" id="UP000199045"/>
    </source>
</evidence>
<reference evidence="1 2" key="1">
    <citation type="submission" date="2016-10" db="EMBL/GenBank/DDBJ databases">
        <authorList>
            <person name="de Groot N.N."/>
        </authorList>
    </citation>
    <scope>NUCLEOTIDE SEQUENCE [LARGE SCALE GENOMIC DNA]</scope>
    <source>
        <strain evidence="1 2">DSM 527</strain>
    </source>
</reference>
<dbReference type="Pfam" id="PF13489">
    <property type="entry name" value="Methyltransf_23"/>
    <property type="match status" value="1"/>
</dbReference>
<dbReference type="Gene3D" id="3.40.50.150">
    <property type="entry name" value="Vaccinia Virus protein VP39"/>
    <property type="match status" value="1"/>
</dbReference>
<name>A0A1G7XBT5_CHIFI</name>
<dbReference type="GO" id="GO:0008168">
    <property type="term" value="F:methyltransferase activity"/>
    <property type="evidence" value="ECO:0007669"/>
    <property type="project" value="UniProtKB-KW"/>
</dbReference>
<dbReference type="RefSeq" id="WP_089835425.1">
    <property type="nucleotide sequence ID" value="NZ_FNBN01000006.1"/>
</dbReference>
<dbReference type="Proteomes" id="UP000199045">
    <property type="component" value="Unassembled WGS sequence"/>
</dbReference>
<evidence type="ECO:0000313" key="1">
    <source>
        <dbReference type="EMBL" id="SDG81725.1"/>
    </source>
</evidence>